<dbReference type="GO" id="GO:0016020">
    <property type="term" value="C:membrane"/>
    <property type="evidence" value="ECO:0007669"/>
    <property type="project" value="UniProtKB-SubCell"/>
</dbReference>
<reference evidence="8 9" key="1">
    <citation type="submission" date="2009-01" db="EMBL/GenBank/DDBJ databases">
        <authorList>
            <person name="Fulton L."/>
            <person name="Clifton S."/>
            <person name="Fulton B."/>
            <person name="Xu J."/>
            <person name="Minx P."/>
            <person name="Pepin K.H."/>
            <person name="Johnson M."/>
            <person name="Bhonagiri V."/>
            <person name="Nash W.E."/>
            <person name="Mardis E.R."/>
            <person name="Wilson R.K."/>
        </authorList>
    </citation>
    <scope>NUCLEOTIDE SEQUENCE [LARGE SCALE GENOMIC DNA]</scope>
    <source>
        <strain evidence="9">DSM 10507 / JCM 14656 / S5a33</strain>
    </source>
</reference>
<dbReference type="PANTHER" id="PTHR31272">
    <property type="entry name" value="CYTOCHROME C-TYPE BIOGENESIS PROTEIN HI_1454-RELATED"/>
    <property type="match status" value="1"/>
</dbReference>
<feature type="transmembrane region" description="Helical" evidence="6">
    <location>
        <begin position="60"/>
        <end position="86"/>
    </location>
</feature>
<keyword evidence="3 6" id="KW-0812">Transmembrane</keyword>
<comment type="subcellular location">
    <subcellularLocation>
        <location evidence="1">Membrane</location>
        <topology evidence="1">Multi-pass membrane protein</topology>
    </subcellularLocation>
</comment>
<feature type="transmembrane region" description="Helical" evidence="6">
    <location>
        <begin position="180"/>
        <end position="202"/>
    </location>
</feature>
<dbReference type="GeneID" id="86821977"/>
<dbReference type="EMBL" id="ACBZ01000029">
    <property type="protein sequence ID" value="EEG50284.1"/>
    <property type="molecule type" value="Genomic_DNA"/>
</dbReference>
<evidence type="ECO:0000313" key="9">
    <source>
        <dbReference type="Proteomes" id="UP000003100"/>
    </source>
</evidence>
<evidence type="ECO:0000256" key="4">
    <source>
        <dbReference type="ARBA" id="ARBA00022989"/>
    </source>
</evidence>
<evidence type="ECO:0000256" key="6">
    <source>
        <dbReference type="SAM" id="Phobius"/>
    </source>
</evidence>
<comment type="caution">
    <text evidence="8">The sequence shown here is derived from an EMBL/GenBank/DDBJ whole genome shotgun (WGS) entry which is preliminary data.</text>
</comment>
<reference evidence="8 9" key="2">
    <citation type="submission" date="2009-02" db="EMBL/GenBank/DDBJ databases">
        <title>Draft genome sequence of Blautia hydrogenotrophica DSM 10507 (Ruminococcus hydrogenotrophicus DSM 10507).</title>
        <authorList>
            <person name="Sudarsanam P."/>
            <person name="Ley R."/>
            <person name="Guruge J."/>
            <person name="Turnbaugh P.J."/>
            <person name="Mahowald M."/>
            <person name="Liep D."/>
            <person name="Gordon J."/>
        </authorList>
    </citation>
    <scope>NUCLEOTIDE SEQUENCE [LARGE SCALE GENOMIC DNA]</scope>
    <source>
        <strain evidence="9">DSM 10507 / JCM 14656 / S5a33</strain>
    </source>
</reference>
<keyword evidence="4 6" id="KW-1133">Transmembrane helix</keyword>
<evidence type="ECO:0000259" key="7">
    <source>
        <dbReference type="Pfam" id="PF02683"/>
    </source>
</evidence>
<feature type="transmembrane region" description="Helical" evidence="6">
    <location>
        <begin position="92"/>
        <end position="115"/>
    </location>
</feature>
<evidence type="ECO:0000256" key="3">
    <source>
        <dbReference type="ARBA" id="ARBA00022692"/>
    </source>
</evidence>
<dbReference type="PATRIC" id="fig|476272.21.peg.3799"/>
<name>C0CIX8_BLAHS</name>
<dbReference type="RefSeq" id="WP_005946268.1">
    <property type="nucleotide sequence ID" value="NZ_CP136423.1"/>
</dbReference>
<feature type="transmembrane region" description="Helical" evidence="6">
    <location>
        <begin position="223"/>
        <end position="242"/>
    </location>
</feature>
<proteinExistence type="inferred from homology"/>
<evidence type="ECO:0000256" key="5">
    <source>
        <dbReference type="ARBA" id="ARBA00023136"/>
    </source>
</evidence>
<dbReference type="InterPro" id="IPR003834">
    <property type="entry name" value="Cyt_c_assmbl_TM_dom"/>
</dbReference>
<dbReference type="HOGENOM" id="CLU_053225_0_2_9"/>
<feature type="domain" description="Cytochrome C biogenesis protein transmembrane" evidence="7">
    <location>
        <begin position="17"/>
        <end position="208"/>
    </location>
</feature>
<dbReference type="eggNOG" id="COG4232">
    <property type="taxonomic scope" value="Bacteria"/>
</dbReference>
<dbReference type="Proteomes" id="UP000003100">
    <property type="component" value="Unassembled WGS sequence"/>
</dbReference>
<feature type="transmembrane region" description="Helical" evidence="6">
    <location>
        <begin position="146"/>
        <end position="174"/>
    </location>
</feature>
<evidence type="ECO:0000256" key="1">
    <source>
        <dbReference type="ARBA" id="ARBA00004141"/>
    </source>
</evidence>
<dbReference type="Pfam" id="PF02683">
    <property type="entry name" value="DsbD_TM"/>
    <property type="match status" value="1"/>
</dbReference>
<dbReference type="PANTHER" id="PTHR31272:SF6">
    <property type="entry name" value="CYTOCHROME C-TYPE BIOGENESIS CCDA-LIKE CHLOROPLASTIC PROTEIN"/>
    <property type="match status" value="1"/>
</dbReference>
<dbReference type="InterPro" id="IPR051790">
    <property type="entry name" value="Cytochrome_c-biogenesis_DsbD"/>
</dbReference>
<evidence type="ECO:0000313" key="8">
    <source>
        <dbReference type="EMBL" id="EEG50284.1"/>
    </source>
</evidence>
<protein>
    <recommendedName>
        <fullName evidence="7">Cytochrome C biogenesis protein transmembrane domain-containing protein</fullName>
    </recommendedName>
</protein>
<dbReference type="AlphaFoldDB" id="C0CIX8"/>
<sequence>MNVWLETLTGLMRENLWFAPVLSLVAGVVTSFTPCSLSAVPMILAYVGAASDSKRKALRLSLTMALGMAVTFAVFGSVASAIGHVMHGMGHWWHVLLGVLMVVMALQIWGVIHLLPEHEHGDDCKDHDHCECHSPRKLIRGTGYKGAFLTGALGGVFASHCATPVMLALLAMVVESGHGIWWGIFLMILYALGHSILLVVAGTSYGAVEDLMNRPSSQKVGKVLKVVVGLLIFAIGLGMFFVEN</sequence>
<feature type="transmembrane region" description="Helical" evidence="6">
    <location>
        <begin position="20"/>
        <end position="48"/>
    </location>
</feature>
<accession>C0CIX8</accession>
<keyword evidence="5 6" id="KW-0472">Membrane</keyword>
<dbReference type="GO" id="GO:0017004">
    <property type="term" value="P:cytochrome complex assembly"/>
    <property type="evidence" value="ECO:0007669"/>
    <property type="project" value="InterPro"/>
</dbReference>
<organism evidence="8 9">
    <name type="scientific">Blautia hydrogenotrophica (strain DSM 10507 / JCM 14656 / S5a33)</name>
    <name type="common">Ruminococcus hydrogenotrophicus</name>
    <dbReference type="NCBI Taxonomy" id="476272"/>
    <lineage>
        <taxon>Bacteria</taxon>
        <taxon>Bacillati</taxon>
        <taxon>Bacillota</taxon>
        <taxon>Clostridia</taxon>
        <taxon>Lachnospirales</taxon>
        <taxon>Lachnospiraceae</taxon>
        <taxon>Blautia</taxon>
    </lineage>
</organism>
<gene>
    <name evidence="8" type="ORF">RUMHYD_00795</name>
</gene>
<evidence type="ECO:0000256" key="2">
    <source>
        <dbReference type="ARBA" id="ARBA00006143"/>
    </source>
</evidence>
<comment type="similarity">
    <text evidence="2">Belongs to the DsbD family.</text>
</comment>
<keyword evidence="9" id="KW-1185">Reference proteome</keyword>